<evidence type="ECO:0000256" key="9">
    <source>
        <dbReference type="ARBA" id="ARBA00049563"/>
    </source>
</evidence>
<dbReference type="HAMAP" id="MF_00185">
    <property type="entry name" value="IPP_trans"/>
    <property type="match status" value="1"/>
</dbReference>
<evidence type="ECO:0000256" key="6">
    <source>
        <dbReference type="ARBA" id="ARBA00022741"/>
    </source>
</evidence>
<dbReference type="EMBL" id="BRXW01000919">
    <property type="protein sequence ID" value="GMH79537.1"/>
    <property type="molecule type" value="Genomic_DNA"/>
</dbReference>
<comment type="cofactor">
    <cofactor evidence="1">
        <name>Mg(2+)</name>
        <dbReference type="ChEBI" id="CHEBI:18420"/>
    </cofactor>
</comment>
<proteinExistence type="inferred from homology"/>
<keyword evidence="8" id="KW-0460">Magnesium</keyword>
<dbReference type="InterPro" id="IPR027417">
    <property type="entry name" value="P-loop_NTPase"/>
</dbReference>
<comment type="catalytic activity">
    <reaction evidence="9">
        <text>adenosine(37) in tRNA + dimethylallyl diphosphate = N(6)-dimethylallyladenosine(37) in tRNA + diphosphate</text>
        <dbReference type="Rhea" id="RHEA:26482"/>
        <dbReference type="Rhea" id="RHEA-COMP:10162"/>
        <dbReference type="Rhea" id="RHEA-COMP:10375"/>
        <dbReference type="ChEBI" id="CHEBI:33019"/>
        <dbReference type="ChEBI" id="CHEBI:57623"/>
        <dbReference type="ChEBI" id="CHEBI:74411"/>
        <dbReference type="ChEBI" id="CHEBI:74415"/>
        <dbReference type="EC" id="2.5.1.75"/>
    </reaction>
</comment>
<protein>
    <recommendedName>
        <fullName evidence="3">tRNA dimethylallyltransferase</fullName>
        <ecNumber evidence="3">2.5.1.75</ecNumber>
    </recommendedName>
</protein>
<evidence type="ECO:0000256" key="2">
    <source>
        <dbReference type="ARBA" id="ARBA00005842"/>
    </source>
</evidence>
<dbReference type="OrthoDB" id="775260at2759"/>
<dbReference type="Gene3D" id="3.40.50.300">
    <property type="entry name" value="P-loop containing nucleotide triphosphate hydrolases"/>
    <property type="match status" value="2"/>
</dbReference>
<evidence type="ECO:0000256" key="4">
    <source>
        <dbReference type="ARBA" id="ARBA00022679"/>
    </source>
</evidence>
<keyword evidence="7" id="KW-0067">ATP-binding</keyword>
<comment type="caution">
    <text evidence="10">The sequence shown here is derived from an EMBL/GenBank/DDBJ whole genome shotgun (WGS) entry which is preliminary data.</text>
</comment>
<sequence>MLLRTISFRPLLTHSRPFTTLPAQKVTLITGPTSVGKTAVSVSLTNPPSLIISADSVQIYEKLSIGANKPTESELKTWNIPHKLIGLMPLHPIDTLETSTAASWYTSTLNLLKTSSPNTVICGGSSMYIDWLLNGMPNAPGWSNSEKVEDVEIDNAIKDAGFTRIEFTSDLEWISFTSRLVEVLTREGGVLEGVEEGVKVELKGKFNGVTKNDLYRLKRAVQISVSHVKEKRRGAIFENRRKEREELFEFRPFFLCPEERREHFHLIDERCEKMILRGLIDEVGNLMIEDDLANAPVARAIGYRQTIDYLTRGDFVRGDLKAFEEYLKRFKAATRQYAKQQMQWWRRNEDVMFVPVDVRRGMNSDEVEESLGAAVKVIDSLREVEAEEWKRELEDEIGVNRITRAKNLEQGNGMRTFQSGSYDIGREGFSSVEEIVEKSDDWVEKIRMNGDR</sequence>
<reference evidence="11" key="1">
    <citation type="journal article" date="2023" name="Commun. Biol.">
        <title>Genome analysis of Parmales, the sister group of diatoms, reveals the evolutionary specialization of diatoms from phago-mixotrophs to photoautotrophs.</title>
        <authorList>
            <person name="Ban H."/>
            <person name="Sato S."/>
            <person name="Yoshikawa S."/>
            <person name="Yamada K."/>
            <person name="Nakamura Y."/>
            <person name="Ichinomiya M."/>
            <person name="Sato N."/>
            <person name="Blanc-Mathieu R."/>
            <person name="Endo H."/>
            <person name="Kuwata A."/>
            <person name="Ogata H."/>
        </authorList>
    </citation>
    <scope>NUCLEOTIDE SEQUENCE [LARGE SCALE GENOMIC DNA]</scope>
    <source>
        <strain evidence="11">NIES 3700</strain>
    </source>
</reference>
<evidence type="ECO:0000256" key="3">
    <source>
        <dbReference type="ARBA" id="ARBA00012665"/>
    </source>
</evidence>
<dbReference type="EC" id="2.5.1.75" evidence="3"/>
<organism evidence="10 11">
    <name type="scientific">Triparma laevis f. longispina</name>
    <dbReference type="NCBI Taxonomy" id="1714387"/>
    <lineage>
        <taxon>Eukaryota</taxon>
        <taxon>Sar</taxon>
        <taxon>Stramenopiles</taxon>
        <taxon>Ochrophyta</taxon>
        <taxon>Bolidophyceae</taxon>
        <taxon>Parmales</taxon>
        <taxon>Triparmaceae</taxon>
        <taxon>Triparma</taxon>
    </lineage>
</organism>
<evidence type="ECO:0000256" key="7">
    <source>
        <dbReference type="ARBA" id="ARBA00022840"/>
    </source>
</evidence>
<dbReference type="InterPro" id="IPR018022">
    <property type="entry name" value="IPT"/>
</dbReference>
<evidence type="ECO:0000256" key="1">
    <source>
        <dbReference type="ARBA" id="ARBA00001946"/>
    </source>
</evidence>
<keyword evidence="5" id="KW-0819">tRNA processing</keyword>
<keyword evidence="4" id="KW-0808">Transferase</keyword>
<keyword evidence="11" id="KW-1185">Reference proteome</keyword>
<accession>A0A9W7B1T8</accession>
<dbReference type="PANTHER" id="PTHR11088">
    <property type="entry name" value="TRNA DIMETHYLALLYLTRANSFERASE"/>
    <property type="match status" value="1"/>
</dbReference>
<dbReference type="InterPro" id="IPR039657">
    <property type="entry name" value="Dimethylallyltransferase"/>
</dbReference>
<evidence type="ECO:0000256" key="8">
    <source>
        <dbReference type="ARBA" id="ARBA00022842"/>
    </source>
</evidence>
<dbReference type="AlphaFoldDB" id="A0A9W7B1T8"/>
<evidence type="ECO:0000313" key="10">
    <source>
        <dbReference type="EMBL" id="GMH79537.1"/>
    </source>
</evidence>
<evidence type="ECO:0000313" key="11">
    <source>
        <dbReference type="Proteomes" id="UP001165122"/>
    </source>
</evidence>
<keyword evidence="6" id="KW-0547">Nucleotide-binding</keyword>
<evidence type="ECO:0000256" key="5">
    <source>
        <dbReference type="ARBA" id="ARBA00022694"/>
    </source>
</evidence>
<dbReference type="GO" id="GO:0006400">
    <property type="term" value="P:tRNA modification"/>
    <property type="evidence" value="ECO:0007669"/>
    <property type="project" value="TreeGrafter"/>
</dbReference>
<dbReference type="Proteomes" id="UP001165122">
    <property type="component" value="Unassembled WGS sequence"/>
</dbReference>
<dbReference type="GO" id="GO:0052381">
    <property type="term" value="F:tRNA dimethylallyltransferase activity"/>
    <property type="evidence" value="ECO:0007669"/>
    <property type="project" value="UniProtKB-EC"/>
</dbReference>
<dbReference type="Pfam" id="PF01715">
    <property type="entry name" value="IPPT"/>
    <property type="match status" value="2"/>
</dbReference>
<comment type="similarity">
    <text evidence="2">Belongs to the IPP transferase family.</text>
</comment>
<gene>
    <name evidence="10" type="ORF">TrLO_g6245</name>
</gene>
<dbReference type="PANTHER" id="PTHR11088:SF60">
    <property type="entry name" value="TRNA DIMETHYLALLYLTRANSFERASE"/>
    <property type="match status" value="1"/>
</dbReference>
<name>A0A9W7B1T8_9STRA</name>
<dbReference type="GO" id="GO:0005524">
    <property type="term" value="F:ATP binding"/>
    <property type="evidence" value="ECO:0007669"/>
    <property type="project" value="UniProtKB-KW"/>
</dbReference>